<sequence>MTSINSKQTDPNAKVIKAYSSGTSTSPSEISCWRSLGSFPSTVQPTETQVPRISLTVPLRSLAMDLGLMTLAISTTSSREMFPLCLMFLVFLRSRSGSLRALMTRAAAEGTTVTLACRFWTVSLTVTRRPFQSLAVSLAMSSPIFFGDSPRGPIFGARELAAPTSPPVTRT</sequence>
<accession>A0A8D7AW79</accession>
<protein>
    <submittedName>
        <fullName evidence="1">(wild Malaysian banana) hypothetical protein</fullName>
    </submittedName>
</protein>
<gene>
    <name evidence="1" type="ORF">GSMUA_33260.1</name>
</gene>
<dbReference type="EMBL" id="HG996473">
    <property type="protein sequence ID" value="CAG1857312.1"/>
    <property type="molecule type" value="Genomic_DNA"/>
</dbReference>
<name>A0A8D7AW79_MUSAM</name>
<dbReference type="AlphaFoldDB" id="A0A8D7AW79"/>
<proteinExistence type="predicted"/>
<reference evidence="1" key="1">
    <citation type="submission" date="2021-03" db="EMBL/GenBank/DDBJ databases">
        <authorList>
            <consortium name="Genoscope - CEA"/>
            <person name="William W."/>
        </authorList>
    </citation>
    <scope>NUCLEOTIDE SEQUENCE</scope>
    <source>
        <strain evidence="1">Doubled-haploid Pahang</strain>
    </source>
</reference>
<organism evidence="1">
    <name type="scientific">Musa acuminata subsp. malaccensis</name>
    <name type="common">Wild banana</name>
    <name type="synonym">Musa malaccensis</name>
    <dbReference type="NCBI Taxonomy" id="214687"/>
    <lineage>
        <taxon>Eukaryota</taxon>
        <taxon>Viridiplantae</taxon>
        <taxon>Streptophyta</taxon>
        <taxon>Embryophyta</taxon>
        <taxon>Tracheophyta</taxon>
        <taxon>Spermatophyta</taxon>
        <taxon>Magnoliopsida</taxon>
        <taxon>Liliopsida</taxon>
        <taxon>Zingiberales</taxon>
        <taxon>Musaceae</taxon>
        <taxon>Musa</taxon>
    </lineage>
</organism>
<evidence type="ECO:0000313" key="1">
    <source>
        <dbReference type="EMBL" id="CAG1857312.1"/>
    </source>
</evidence>